<keyword evidence="2" id="KW-1185">Reference proteome</keyword>
<dbReference type="KEGG" id="tpav:HRQ91_02905"/>
<evidence type="ECO:0000313" key="1">
    <source>
        <dbReference type="EMBL" id="QTQ13488.1"/>
    </source>
</evidence>
<dbReference type="EMBL" id="CP054142">
    <property type="protein sequence ID" value="QTQ13488.1"/>
    <property type="molecule type" value="Genomic_DNA"/>
</dbReference>
<sequence>MFYDVIDKKLNEKCHVKFYNMAPLIMEEIMTPMEKKLSRPYEDTLFARMVKYMAADKAAKDLFN</sequence>
<name>A0A975F333_9SPIR</name>
<organism evidence="1 2">
    <name type="scientific">Treponema parvum</name>
    <dbReference type="NCBI Taxonomy" id="138851"/>
    <lineage>
        <taxon>Bacteria</taxon>
        <taxon>Pseudomonadati</taxon>
        <taxon>Spirochaetota</taxon>
        <taxon>Spirochaetia</taxon>
        <taxon>Spirochaetales</taxon>
        <taxon>Treponemataceae</taxon>
        <taxon>Treponema</taxon>
    </lineage>
</organism>
<evidence type="ECO:0000313" key="2">
    <source>
        <dbReference type="Proteomes" id="UP000671908"/>
    </source>
</evidence>
<accession>A0A975F333</accession>
<dbReference type="RefSeq" id="WP_210120176.1">
    <property type="nucleotide sequence ID" value="NZ_CP054142.1"/>
</dbReference>
<gene>
    <name evidence="1" type="ORF">HRQ91_02905</name>
</gene>
<reference evidence="1 2" key="1">
    <citation type="journal article" date="2021" name="Microbiol. Resour. Announc.">
        <title>Complete Genome Sequences of Three Human Oral Treponema parvum Isolates.</title>
        <authorList>
            <person name="Zeng H."/>
            <person name="Watt R.M."/>
        </authorList>
    </citation>
    <scope>NUCLEOTIDE SEQUENCE [LARGE SCALE GENOMIC DNA]</scope>
    <source>
        <strain evidence="1 2">ATCC 700770</strain>
    </source>
</reference>
<dbReference type="Proteomes" id="UP000671908">
    <property type="component" value="Chromosome"/>
</dbReference>
<dbReference type="AlphaFoldDB" id="A0A975F333"/>
<protein>
    <submittedName>
        <fullName evidence="1">Uncharacterized protein</fullName>
    </submittedName>
</protein>
<proteinExistence type="predicted"/>